<dbReference type="EMBL" id="BMGT01000002">
    <property type="protein sequence ID" value="GGG74720.1"/>
    <property type="molecule type" value="Genomic_DNA"/>
</dbReference>
<protein>
    <recommendedName>
        <fullName evidence="8">Glycoside hydrolase</fullName>
    </recommendedName>
</protein>
<dbReference type="Gene3D" id="2.60.40.1180">
    <property type="entry name" value="Golgi alpha-mannosidase II"/>
    <property type="match status" value="2"/>
</dbReference>
<dbReference type="InterPro" id="IPR017853">
    <property type="entry name" value="GH"/>
</dbReference>
<dbReference type="SUPFAM" id="SSF74650">
    <property type="entry name" value="Galactose mutarotase-like"/>
    <property type="match status" value="1"/>
</dbReference>
<name>A0A917HCQ6_9BACT</name>
<evidence type="ECO:0000313" key="7">
    <source>
        <dbReference type="Proteomes" id="UP000647241"/>
    </source>
</evidence>
<dbReference type="GO" id="GO:0030246">
    <property type="term" value="F:carbohydrate binding"/>
    <property type="evidence" value="ECO:0007669"/>
    <property type="project" value="InterPro"/>
</dbReference>
<dbReference type="Pfam" id="PF17137">
    <property type="entry name" value="DUF5110"/>
    <property type="match status" value="1"/>
</dbReference>
<evidence type="ECO:0000313" key="6">
    <source>
        <dbReference type="EMBL" id="GGG74720.1"/>
    </source>
</evidence>
<comment type="caution">
    <text evidence="6">The sequence shown here is derived from an EMBL/GenBank/DDBJ whole genome shotgun (WGS) entry which is preliminary data.</text>
</comment>
<dbReference type="PANTHER" id="PTHR43863">
    <property type="entry name" value="HYDROLASE, PUTATIVE (AFU_ORTHOLOGUE AFUA_1G03140)-RELATED"/>
    <property type="match status" value="1"/>
</dbReference>
<dbReference type="PANTHER" id="PTHR43863:SF2">
    <property type="entry name" value="MALTASE-GLUCOAMYLASE"/>
    <property type="match status" value="1"/>
</dbReference>
<dbReference type="InterPro" id="IPR033403">
    <property type="entry name" value="DUF5110"/>
</dbReference>
<gene>
    <name evidence="6" type="ORF">GCM10011585_16830</name>
</gene>
<keyword evidence="2" id="KW-0326">Glycosidase</keyword>
<evidence type="ECO:0008006" key="8">
    <source>
        <dbReference type="Google" id="ProtNLM"/>
    </source>
</evidence>
<evidence type="ECO:0000259" key="5">
    <source>
        <dbReference type="Pfam" id="PF21365"/>
    </source>
</evidence>
<comment type="similarity">
    <text evidence="1 2">Belongs to the glycosyl hydrolase 31 family.</text>
</comment>
<feature type="domain" description="DUF5110" evidence="4">
    <location>
        <begin position="654"/>
        <end position="720"/>
    </location>
</feature>
<dbReference type="RefSeq" id="WP_188553713.1">
    <property type="nucleotide sequence ID" value="NZ_BMGT01000002.1"/>
</dbReference>
<dbReference type="CDD" id="cd14752">
    <property type="entry name" value="GH31_N"/>
    <property type="match status" value="1"/>
</dbReference>
<organism evidence="6 7">
    <name type="scientific">Edaphobacter dinghuensis</name>
    <dbReference type="NCBI Taxonomy" id="1560005"/>
    <lineage>
        <taxon>Bacteria</taxon>
        <taxon>Pseudomonadati</taxon>
        <taxon>Acidobacteriota</taxon>
        <taxon>Terriglobia</taxon>
        <taxon>Terriglobales</taxon>
        <taxon>Acidobacteriaceae</taxon>
        <taxon>Edaphobacter</taxon>
    </lineage>
</organism>
<dbReference type="InterPro" id="IPR011013">
    <property type="entry name" value="Gal_mutarotase_sf_dom"/>
</dbReference>
<keyword evidence="7" id="KW-1185">Reference proteome</keyword>
<dbReference type="GO" id="GO:0005975">
    <property type="term" value="P:carbohydrate metabolic process"/>
    <property type="evidence" value="ECO:0007669"/>
    <property type="project" value="InterPro"/>
</dbReference>
<dbReference type="AlphaFoldDB" id="A0A917HCQ6"/>
<evidence type="ECO:0000256" key="2">
    <source>
        <dbReference type="RuleBase" id="RU361185"/>
    </source>
</evidence>
<reference evidence="6" key="2">
    <citation type="submission" date="2020-09" db="EMBL/GenBank/DDBJ databases">
        <authorList>
            <person name="Sun Q."/>
            <person name="Zhou Y."/>
        </authorList>
    </citation>
    <scope>NUCLEOTIDE SEQUENCE</scope>
    <source>
        <strain evidence="6">CGMCC 1.12997</strain>
    </source>
</reference>
<evidence type="ECO:0000256" key="1">
    <source>
        <dbReference type="ARBA" id="ARBA00007806"/>
    </source>
</evidence>
<dbReference type="SUPFAM" id="SSF51011">
    <property type="entry name" value="Glycosyl hydrolase domain"/>
    <property type="match status" value="1"/>
</dbReference>
<dbReference type="InterPro" id="IPR000322">
    <property type="entry name" value="Glyco_hydro_31_TIM"/>
</dbReference>
<feature type="domain" description="Glycosyl hydrolase family 31 C-terminal" evidence="5">
    <location>
        <begin position="552"/>
        <end position="638"/>
    </location>
</feature>
<accession>A0A917HCQ6</accession>
<dbReference type="Proteomes" id="UP000647241">
    <property type="component" value="Unassembled WGS sequence"/>
</dbReference>
<dbReference type="InterPro" id="IPR048395">
    <property type="entry name" value="Glyco_hydro_31_C"/>
</dbReference>
<dbReference type="Pfam" id="PF21365">
    <property type="entry name" value="Glyco_hydro_31_3rd"/>
    <property type="match status" value="1"/>
</dbReference>
<feature type="domain" description="Glycoside hydrolase family 31 TIM barrel" evidence="3">
    <location>
        <begin position="238"/>
        <end position="544"/>
    </location>
</feature>
<dbReference type="SUPFAM" id="SSF51445">
    <property type="entry name" value="(Trans)glycosidases"/>
    <property type="match status" value="1"/>
</dbReference>
<sequence length="738" mass="81454">MGERFSRRAVLGGLALETANLLFSRQINAAQIFGAAQGVPAVGNTHLLTVVAVSAKTLRLRVIQQGKQGPVEEVGIVPRKWPEALATDESGVAAWGNFKVHLEEKPWCMSIVDAQGTVRQQVKLEPSTGAIHFDVGDGPLFGLGEGGHPLNRRGTTDAMINGQHSPALATYGARVPIPLVMSAGWGIFFAHPWGTFDLSGAEGSFLPTEETPTRDIFVMLADTPTELLREWAELTGYPHMPPLWALGYQQSHRTLASREAVLAETKRFRDSKLPCDAMIYLGTGFCPAGWNTGHGSFTFNPTIFPDPAKMFDEMHAEHFKVVLHVVSCPEDLHGEVGDTGAALDDPSSAAVYWPKHHEVWKAGVDGWWPDEGDELRPASRLARNRMYWEGSQLFLPNVRPFSLHRNGYAGTQRYAWLWSGDILSTWKTLAAQVMVGITVGLCGIPYWGTDTGGFVPTKEFTAELFVRWFQFSAFCPLFRCHGRTWMLRLPWGWDMGTYGPAEFDTQFAASTLPKPEDLHNIAVEKICRSYLNLRYQLLPYLYSAVAETHATGLPLMRTLWIAYPQDAKAATVEDAYLWGDSMLVAPVLEAGATHRTTYLPQGVWWDYWNNERLTGSAEVTREVTLETMPLYVKAGAIVPMGPVKQHTGEASSEPLLLRVYPGADGTAILYEDDGVSFDYQNGAFTRIVCSWNDGSRTLSLKADTKGRLPEARTFAVEIAGSAKSRRFAMSGGHASVEL</sequence>
<evidence type="ECO:0000259" key="3">
    <source>
        <dbReference type="Pfam" id="PF01055"/>
    </source>
</evidence>
<proteinExistence type="inferred from homology"/>
<reference evidence="6" key="1">
    <citation type="journal article" date="2014" name="Int. J. Syst. Evol. Microbiol.">
        <title>Complete genome sequence of Corynebacterium casei LMG S-19264T (=DSM 44701T), isolated from a smear-ripened cheese.</title>
        <authorList>
            <consortium name="US DOE Joint Genome Institute (JGI-PGF)"/>
            <person name="Walter F."/>
            <person name="Albersmeier A."/>
            <person name="Kalinowski J."/>
            <person name="Ruckert C."/>
        </authorList>
    </citation>
    <scope>NUCLEOTIDE SEQUENCE</scope>
    <source>
        <strain evidence="6">CGMCC 1.12997</strain>
    </source>
</reference>
<dbReference type="Gene3D" id="3.20.20.80">
    <property type="entry name" value="Glycosidases"/>
    <property type="match status" value="1"/>
</dbReference>
<dbReference type="GO" id="GO:0004553">
    <property type="term" value="F:hydrolase activity, hydrolyzing O-glycosyl compounds"/>
    <property type="evidence" value="ECO:0007669"/>
    <property type="project" value="InterPro"/>
</dbReference>
<dbReference type="InterPro" id="IPR013780">
    <property type="entry name" value="Glyco_hydro_b"/>
</dbReference>
<keyword evidence="2" id="KW-0378">Hydrolase</keyword>
<dbReference type="Gene3D" id="2.60.40.1760">
    <property type="entry name" value="glycosyl hydrolase (family 31)"/>
    <property type="match status" value="1"/>
</dbReference>
<evidence type="ECO:0000259" key="4">
    <source>
        <dbReference type="Pfam" id="PF17137"/>
    </source>
</evidence>
<dbReference type="Pfam" id="PF01055">
    <property type="entry name" value="Glyco_hydro_31_2nd"/>
    <property type="match status" value="1"/>
</dbReference>
<dbReference type="InterPro" id="IPR051816">
    <property type="entry name" value="Glycosyl_Hydrolase_31"/>
</dbReference>